<dbReference type="InterPro" id="IPR011008">
    <property type="entry name" value="Dimeric_a/b-barrel"/>
</dbReference>
<dbReference type="InterPro" id="IPR007138">
    <property type="entry name" value="ABM_dom"/>
</dbReference>
<name>A0ABN2G7K7_9ACTN</name>
<dbReference type="Pfam" id="PF03992">
    <property type="entry name" value="ABM"/>
    <property type="match status" value="1"/>
</dbReference>
<organism evidence="2 3">
    <name type="scientific">Fodinicola feengrottensis</name>
    <dbReference type="NCBI Taxonomy" id="435914"/>
    <lineage>
        <taxon>Bacteria</taxon>
        <taxon>Bacillati</taxon>
        <taxon>Actinomycetota</taxon>
        <taxon>Actinomycetes</taxon>
        <taxon>Mycobacteriales</taxon>
        <taxon>Fodinicola</taxon>
    </lineage>
</organism>
<evidence type="ECO:0000313" key="3">
    <source>
        <dbReference type="Proteomes" id="UP001500618"/>
    </source>
</evidence>
<dbReference type="Proteomes" id="UP001500618">
    <property type="component" value="Unassembled WGS sequence"/>
</dbReference>
<keyword evidence="2" id="KW-0503">Monooxygenase</keyword>
<evidence type="ECO:0000313" key="2">
    <source>
        <dbReference type="EMBL" id="GAA1666101.1"/>
    </source>
</evidence>
<keyword evidence="2" id="KW-0560">Oxidoreductase</keyword>
<dbReference type="RefSeq" id="WP_344308290.1">
    <property type="nucleotide sequence ID" value="NZ_BAAANY010000005.1"/>
</dbReference>
<dbReference type="PROSITE" id="PS51725">
    <property type="entry name" value="ABM"/>
    <property type="match status" value="1"/>
</dbReference>
<accession>A0ABN2G7K7</accession>
<comment type="caution">
    <text evidence="2">The sequence shown here is derived from an EMBL/GenBank/DDBJ whole genome shotgun (WGS) entry which is preliminary data.</text>
</comment>
<feature type="domain" description="ABM" evidence="1">
    <location>
        <begin position="1"/>
        <end position="93"/>
    </location>
</feature>
<dbReference type="GO" id="GO:0004497">
    <property type="term" value="F:monooxygenase activity"/>
    <property type="evidence" value="ECO:0007669"/>
    <property type="project" value="UniProtKB-KW"/>
</dbReference>
<reference evidence="2 3" key="1">
    <citation type="journal article" date="2019" name="Int. J. Syst. Evol. Microbiol.">
        <title>The Global Catalogue of Microorganisms (GCM) 10K type strain sequencing project: providing services to taxonomists for standard genome sequencing and annotation.</title>
        <authorList>
            <consortium name="The Broad Institute Genomics Platform"/>
            <consortium name="The Broad Institute Genome Sequencing Center for Infectious Disease"/>
            <person name="Wu L."/>
            <person name="Ma J."/>
        </authorList>
    </citation>
    <scope>NUCLEOTIDE SEQUENCE [LARGE SCALE GENOMIC DNA]</scope>
    <source>
        <strain evidence="2 3">JCM 14718</strain>
    </source>
</reference>
<protein>
    <submittedName>
        <fullName evidence="2">Antibiotic biosynthesis monooxygenase</fullName>
    </submittedName>
</protein>
<keyword evidence="3" id="KW-1185">Reference proteome</keyword>
<gene>
    <name evidence="2" type="ORF">GCM10009765_14510</name>
</gene>
<evidence type="ECO:0000259" key="1">
    <source>
        <dbReference type="PROSITE" id="PS51725"/>
    </source>
</evidence>
<dbReference type="Gene3D" id="3.30.70.100">
    <property type="match status" value="1"/>
</dbReference>
<dbReference type="SUPFAM" id="SSF54909">
    <property type="entry name" value="Dimeric alpha+beta barrel"/>
    <property type="match status" value="1"/>
</dbReference>
<proteinExistence type="predicted"/>
<dbReference type="EMBL" id="BAAANY010000005">
    <property type="protein sequence ID" value="GAA1666101.1"/>
    <property type="molecule type" value="Genomic_DNA"/>
</dbReference>
<sequence length="99" mass="11196">MIGRVRVVVYYAAPEETLVDAYERVNKEMAGTAGLVGAELLKSTLDTDRFAVLSEWTDLPSFQQWEEGARHRNQTSELRPYEDGTNGRPYGIYQVIGQL</sequence>